<organism evidence="2 3">
    <name type="scientific">Phytophthora rubi</name>
    <dbReference type="NCBI Taxonomy" id="129364"/>
    <lineage>
        <taxon>Eukaryota</taxon>
        <taxon>Sar</taxon>
        <taxon>Stramenopiles</taxon>
        <taxon>Oomycota</taxon>
        <taxon>Peronosporomycetes</taxon>
        <taxon>Peronosporales</taxon>
        <taxon>Peronosporaceae</taxon>
        <taxon>Phytophthora</taxon>
    </lineage>
</organism>
<keyword evidence="1" id="KW-0175">Coiled coil</keyword>
<protein>
    <submittedName>
        <fullName evidence="2">Uncharacterized protein</fullName>
    </submittedName>
</protein>
<dbReference type="EMBL" id="QXFT01002594">
    <property type="protein sequence ID" value="KAE9295872.1"/>
    <property type="molecule type" value="Genomic_DNA"/>
</dbReference>
<accession>A0A6A4CSB3</accession>
<gene>
    <name evidence="2" type="ORF">PR003_g23894</name>
</gene>
<name>A0A6A4CSB3_9STRA</name>
<comment type="caution">
    <text evidence="2">The sequence shown here is derived from an EMBL/GenBank/DDBJ whole genome shotgun (WGS) entry which is preliminary data.</text>
</comment>
<dbReference type="AlphaFoldDB" id="A0A6A4CSB3"/>
<reference evidence="2 3" key="1">
    <citation type="submission" date="2018-08" db="EMBL/GenBank/DDBJ databases">
        <title>Genomic investigation of the strawberry pathogen Phytophthora fragariae indicates pathogenicity is determined by transcriptional variation in three key races.</title>
        <authorList>
            <person name="Adams T.M."/>
            <person name="Armitage A.D."/>
            <person name="Sobczyk M.K."/>
            <person name="Bates H.J."/>
            <person name="Dunwell J.M."/>
            <person name="Nellist C.F."/>
            <person name="Harrison R.J."/>
        </authorList>
    </citation>
    <scope>NUCLEOTIDE SEQUENCE [LARGE SCALE GENOMIC DNA]</scope>
    <source>
        <strain evidence="2 3">SCRP333</strain>
    </source>
</reference>
<dbReference type="Proteomes" id="UP000434957">
    <property type="component" value="Unassembled WGS sequence"/>
</dbReference>
<evidence type="ECO:0000256" key="1">
    <source>
        <dbReference type="SAM" id="Coils"/>
    </source>
</evidence>
<evidence type="ECO:0000313" key="2">
    <source>
        <dbReference type="EMBL" id="KAE9295872.1"/>
    </source>
</evidence>
<sequence length="408" mass="46336">MPVHSAVFSLLHRRFATDPYPTYALEIFCRSSTSNRGASLEDRHLLLPLPTLFRRSWLLVRRIDSPPTLHCAAVVLPSEEIEVLEQEVKALQAQVAELQKKSEAEAAAKASAKRSELQQEMVETGFIRQAVLQQQASLVNVQSALSRLTMTEPGAPHATSIRLGTDLKERWATLMQMKPIKLQAAQFYLKERGRFVDDTSAFSYSTRFVEQGGCYCGQVYDIVPFEGVSSVKLVYDALFHYFANMEIRVTESLGDITIREDDGSSEPGISQCRFVSYLSNGPLLEMNSIICSEFKETDNEFGDGGAVGIFTEDYVDQDDLYPYVPEKRIRQDATVVTQVRSHLRKIKNDKGVEEERPIVVMQRWAYCKIHTPKWPLSPALIHEIREKSSHWGDVKLDAVRERVYRSPR</sequence>
<feature type="coiled-coil region" evidence="1">
    <location>
        <begin position="81"/>
        <end position="120"/>
    </location>
</feature>
<keyword evidence="3" id="KW-1185">Reference proteome</keyword>
<proteinExistence type="predicted"/>
<evidence type="ECO:0000313" key="3">
    <source>
        <dbReference type="Proteomes" id="UP000434957"/>
    </source>
</evidence>